<keyword evidence="1 2" id="KW-0093">Biotin biosynthesis</keyword>
<evidence type="ECO:0000313" key="4">
    <source>
        <dbReference type="Proteomes" id="UP001273505"/>
    </source>
</evidence>
<dbReference type="Proteomes" id="UP001273505">
    <property type="component" value="Unassembled WGS sequence"/>
</dbReference>
<comment type="similarity">
    <text evidence="2">Belongs to the dethiobiotin synthetase family.</text>
</comment>
<dbReference type="GO" id="GO:0004141">
    <property type="term" value="F:dethiobiotin synthase activity"/>
    <property type="evidence" value="ECO:0007669"/>
    <property type="project" value="UniProtKB-EC"/>
</dbReference>
<dbReference type="InterPro" id="IPR027417">
    <property type="entry name" value="P-loop_NTPase"/>
</dbReference>
<feature type="active site" evidence="2">
    <location>
        <position position="37"/>
    </location>
</feature>
<gene>
    <name evidence="2 3" type="primary">bioD</name>
    <name evidence="3" type="ORF">SCD92_03075</name>
</gene>
<evidence type="ECO:0000313" key="3">
    <source>
        <dbReference type="EMBL" id="MDX6848327.1"/>
    </source>
</evidence>
<comment type="catalytic activity">
    <reaction evidence="2">
        <text>(7R,8S)-7,8-diammoniononanoate + CO2 + ATP = (4R,5S)-dethiobiotin + ADP + phosphate + 3 H(+)</text>
        <dbReference type="Rhea" id="RHEA:15805"/>
        <dbReference type="ChEBI" id="CHEBI:15378"/>
        <dbReference type="ChEBI" id="CHEBI:16526"/>
        <dbReference type="ChEBI" id="CHEBI:30616"/>
        <dbReference type="ChEBI" id="CHEBI:43474"/>
        <dbReference type="ChEBI" id="CHEBI:149469"/>
        <dbReference type="ChEBI" id="CHEBI:149473"/>
        <dbReference type="ChEBI" id="CHEBI:456216"/>
        <dbReference type="EC" id="6.3.3.3"/>
    </reaction>
</comment>
<dbReference type="PANTHER" id="PTHR43210">
    <property type="entry name" value="DETHIOBIOTIN SYNTHETASE"/>
    <property type="match status" value="1"/>
</dbReference>
<comment type="caution">
    <text evidence="2">Lacks conserved residue(s) required for the propagation of feature annotation.</text>
</comment>
<keyword evidence="2" id="KW-0460">Magnesium</keyword>
<dbReference type="HAMAP" id="MF_00336">
    <property type="entry name" value="BioD"/>
    <property type="match status" value="1"/>
</dbReference>
<feature type="binding site" evidence="2">
    <location>
        <position position="16"/>
    </location>
    <ligand>
        <name>Mg(2+)</name>
        <dbReference type="ChEBI" id="CHEBI:18420"/>
    </ligand>
</feature>
<dbReference type="CDD" id="cd03109">
    <property type="entry name" value="DTBS"/>
    <property type="match status" value="1"/>
</dbReference>
<dbReference type="EC" id="6.3.3.3" evidence="2"/>
<keyword evidence="2" id="KW-0479">Metal-binding</keyword>
<dbReference type="PIRSF" id="PIRSF006755">
    <property type="entry name" value="DTB_synth"/>
    <property type="match status" value="1"/>
</dbReference>
<feature type="binding site" evidence="2">
    <location>
        <position position="116"/>
    </location>
    <ligand>
        <name>Mg(2+)</name>
        <dbReference type="ChEBI" id="CHEBI:18420"/>
    </ligand>
</feature>
<comment type="cofactor">
    <cofactor evidence="2">
        <name>Mg(2+)</name>
        <dbReference type="ChEBI" id="CHEBI:18420"/>
    </cofactor>
</comment>
<proteinExistence type="inferred from homology"/>
<feature type="binding site" evidence="2">
    <location>
        <position position="54"/>
    </location>
    <ligand>
        <name>Mg(2+)</name>
        <dbReference type="ChEBI" id="CHEBI:18420"/>
    </ligand>
</feature>
<accession>A0ABU4RVY6</accession>
<keyword evidence="2" id="KW-0547">Nucleotide-binding</keyword>
<keyword evidence="2" id="KW-0067">ATP-binding</keyword>
<feature type="binding site" evidence="2">
    <location>
        <position position="54"/>
    </location>
    <ligand>
        <name>ATP</name>
        <dbReference type="ChEBI" id="CHEBI:30616"/>
    </ligand>
</feature>
<evidence type="ECO:0000256" key="1">
    <source>
        <dbReference type="ARBA" id="ARBA00022756"/>
    </source>
</evidence>
<dbReference type="NCBIfam" id="TIGR00347">
    <property type="entry name" value="bioD"/>
    <property type="match status" value="1"/>
</dbReference>
<dbReference type="EMBL" id="JAXAFO010000003">
    <property type="protein sequence ID" value="MDX6848327.1"/>
    <property type="molecule type" value="Genomic_DNA"/>
</dbReference>
<keyword evidence="2" id="KW-0963">Cytoplasm</keyword>
<dbReference type="InterPro" id="IPR004472">
    <property type="entry name" value="DTB_synth_BioD"/>
</dbReference>
<keyword evidence="4" id="KW-1185">Reference proteome</keyword>
<sequence>MNHYFVTGTDTDVGKTQVAAALLHLAAKRGLTTSAVKPIAAGCAREKQGLRNSDALALMAECHPELEYDAVNPVALAPAIAPHIAAQQAGLSLQVADLLPKVQRVLAQGAAISVVEGAGGWRVPLNDNETLADLAQQLQLPVVLVVGMRLGCISHALLTAEAIERDGLAFAGWVANVIDPHSACIAANIECLKERLPAPCLGSVPFLADPTPAAVAEYLVLPEDVG</sequence>
<reference evidence="3 4" key="1">
    <citation type="submission" date="2023-11" db="EMBL/GenBank/DDBJ databases">
        <title>Gilvimarinus fulvus sp. nov., isolated from the surface of Kelp.</title>
        <authorList>
            <person name="Sun Y.Y."/>
            <person name="Gong Y."/>
            <person name="Du Z.J."/>
        </authorList>
    </citation>
    <scope>NUCLEOTIDE SEQUENCE [LARGE SCALE GENOMIC DNA]</scope>
    <source>
        <strain evidence="3 4">SDUM040013</strain>
    </source>
</reference>
<comment type="function">
    <text evidence="2">Catalyzes a mechanistically unusual reaction, the ATP-dependent insertion of CO2 between the N7 and N8 nitrogen atoms of 7,8-diaminopelargonic acid (DAPA, also called 7,8-diammoniononanoate) to form a ureido ring.</text>
</comment>
<comment type="subcellular location">
    <subcellularLocation>
        <location evidence="2">Cytoplasm</location>
    </subcellularLocation>
</comment>
<organism evidence="3 4">
    <name type="scientific">Gilvimarinus gilvus</name>
    <dbReference type="NCBI Taxonomy" id="3058038"/>
    <lineage>
        <taxon>Bacteria</taxon>
        <taxon>Pseudomonadati</taxon>
        <taxon>Pseudomonadota</taxon>
        <taxon>Gammaproteobacteria</taxon>
        <taxon>Cellvibrionales</taxon>
        <taxon>Cellvibrionaceae</taxon>
        <taxon>Gilvimarinus</taxon>
    </lineage>
</organism>
<dbReference type="RefSeq" id="WP_302722933.1">
    <property type="nucleotide sequence ID" value="NZ_JAULRU010000577.1"/>
</dbReference>
<comment type="caution">
    <text evidence="3">The sequence shown here is derived from an EMBL/GenBank/DDBJ whole genome shotgun (WGS) entry which is preliminary data.</text>
</comment>
<dbReference type="SUPFAM" id="SSF52540">
    <property type="entry name" value="P-loop containing nucleoside triphosphate hydrolases"/>
    <property type="match status" value="1"/>
</dbReference>
<dbReference type="Pfam" id="PF13500">
    <property type="entry name" value="AAA_26"/>
    <property type="match status" value="1"/>
</dbReference>
<keyword evidence="2 3" id="KW-0436">Ligase</keyword>
<dbReference type="Gene3D" id="3.40.50.300">
    <property type="entry name" value="P-loop containing nucleotide triphosphate hydrolases"/>
    <property type="match status" value="1"/>
</dbReference>
<feature type="binding site" evidence="2">
    <location>
        <begin position="205"/>
        <end position="207"/>
    </location>
    <ligand>
        <name>ATP</name>
        <dbReference type="ChEBI" id="CHEBI:30616"/>
    </ligand>
</feature>
<comment type="pathway">
    <text evidence="2">Cofactor biosynthesis; biotin biosynthesis; biotin from 7,8-diaminononanoate: step 1/2.</text>
</comment>
<evidence type="ECO:0000256" key="2">
    <source>
        <dbReference type="HAMAP-Rule" id="MF_00336"/>
    </source>
</evidence>
<protein>
    <recommendedName>
        <fullName evidence="2">ATP-dependent dethiobiotin synthetase BioD</fullName>
        <ecNumber evidence="2">6.3.3.3</ecNumber>
    </recommendedName>
    <alternativeName>
        <fullName evidence="2">DTB synthetase</fullName>
        <shortName evidence="2">DTBS</shortName>
    </alternativeName>
    <alternativeName>
        <fullName evidence="2">Dethiobiotin synthase</fullName>
    </alternativeName>
</protein>
<name>A0ABU4RVY6_9GAMM</name>
<comment type="subunit">
    <text evidence="2">Homodimer.</text>
</comment>
<feature type="binding site" evidence="2">
    <location>
        <begin position="116"/>
        <end position="119"/>
    </location>
    <ligand>
        <name>ATP</name>
        <dbReference type="ChEBI" id="CHEBI:30616"/>
    </ligand>
</feature>
<dbReference type="PANTHER" id="PTHR43210:SF5">
    <property type="entry name" value="DETHIOBIOTIN SYNTHETASE"/>
    <property type="match status" value="1"/>
</dbReference>